<accession>A0A7S2DJC2</accession>
<feature type="region of interest" description="Disordered" evidence="1">
    <location>
        <begin position="264"/>
        <end position="307"/>
    </location>
</feature>
<evidence type="ECO:0000256" key="1">
    <source>
        <dbReference type="SAM" id="MobiDB-lite"/>
    </source>
</evidence>
<dbReference type="EMBL" id="HBGQ01054534">
    <property type="protein sequence ID" value="CAD9456271.1"/>
    <property type="molecule type" value="Transcribed_RNA"/>
</dbReference>
<feature type="non-terminal residue" evidence="2">
    <location>
        <position position="1"/>
    </location>
</feature>
<proteinExistence type="predicted"/>
<dbReference type="AlphaFoldDB" id="A0A7S2DJC2"/>
<feature type="compositionally biased region" description="Low complexity" evidence="1">
    <location>
        <begin position="342"/>
        <end position="375"/>
    </location>
</feature>
<organism evidence="2">
    <name type="scientific">Alexandrium andersonii</name>
    <dbReference type="NCBI Taxonomy" id="327968"/>
    <lineage>
        <taxon>Eukaryota</taxon>
        <taxon>Sar</taxon>
        <taxon>Alveolata</taxon>
        <taxon>Dinophyceae</taxon>
        <taxon>Gonyaulacales</taxon>
        <taxon>Pyrocystaceae</taxon>
        <taxon>Alexandrium</taxon>
    </lineage>
</organism>
<evidence type="ECO:0000313" key="2">
    <source>
        <dbReference type="EMBL" id="CAD9456271.1"/>
    </source>
</evidence>
<feature type="region of interest" description="Disordered" evidence="1">
    <location>
        <begin position="323"/>
        <end position="375"/>
    </location>
</feature>
<reference evidence="2" key="1">
    <citation type="submission" date="2021-01" db="EMBL/GenBank/DDBJ databases">
        <authorList>
            <person name="Corre E."/>
            <person name="Pelletier E."/>
            <person name="Niang G."/>
            <person name="Scheremetjew M."/>
            <person name="Finn R."/>
            <person name="Kale V."/>
            <person name="Holt S."/>
            <person name="Cochrane G."/>
            <person name="Meng A."/>
            <person name="Brown T."/>
            <person name="Cohen L."/>
        </authorList>
    </citation>
    <scope>NUCLEOTIDE SEQUENCE</scope>
    <source>
        <strain evidence="2">CCMP2222</strain>
    </source>
</reference>
<name>A0A7S2DJC2_9DINO</name>
<sequence length="375" mass="40342">VMSNGIFAWVGVCNLRPLYRLLGPEPRYLYYAEADIASNWRIVNKMGSEEYVERFRRPFDAKLPTDCEKGDAGGSVFDIRLTPEIIQRISMINSHEEKVAIRDKLSEAYGQHFVNLEGKGRGLISTASPVVAVAHALESQQRAIQLLHSQLSVETQRREAAEQHSGAMEQAFETLQLRIQAQLPGPPNVAVLQEVQAAIVGQHARGFSEPVYHAQGVAGPVPAFGFESGGGPNGGPAAVLAAIAAGEGQGQSHDRGLVFEKDGKADWAPDLGPGFGPIPHPPIEPKDRKPVPPPSFRRGPSGMRNSKNIAQPIAYPVATGAAVPDWKLPPMPEAAEAEAAEAAEAAEGQGQEQELPQLPQQPQEEQQQQQPIAAA</sequence>
<protein>
    <submittedName>
        <fullName evidence="2">Uncharacterized protein</fullName>
    </submittedName>
</protein>
<gene>
    <name evidence="2" type="ORF">AAND1436_LOCUS26459</name>
</gene>